<feature type="compositionally biased region" description="Low complexity" evidence="1">
    <location>
        <begin position="295"/>
        <end position="307"/>
    </location>
</feature>
<accession>A0A8J2WTH9</accession>
<dbReference type="AlphaFoldDB" id="A0A8J2WTH9"/>
<evidence type="ECO:0000313" key="2">
    <source>
        <dbReference type="EMBL" id="CAH0380241.1"/>
    </source>
</evidence>
<keyword evidence="3" id="KW-1185">Reference proteome</keyword>
<reference evidence="2" key="1">
    <citation type="submission" date="2021-11" db="EMBL/GenBank/DDBJ databases">
        <authorList>
            <consortium name="Genoscope - CEA"/>
            <person name="William W."/>
        </authorList>
    </citation>
    <scope>NUCLEOTIDE SEQUENCE</scope>
</reference>
<name>A0A8J2WTH9_9STRA</name>
<sequence length="321" mass="33894">MTALPSSASSATEYFESVASSSSSSPAPLKTDRSSGSRSPTRLDRFPAARFCARLSLDKSVDLAKSLGLPPLRPFFAIAASEARVAAFTWARYGPRSAHSFLCGTGNGFVISFAPAFVKGGAGEANSRRLVAATAWRALEVPARHRRDPFGTCGVRSTTSRQRPRRRADTGTDSDAAARSGTSQLRTSWRRSGPRRRRRAGRRRRPACASCPTANGTSRAATSSCFPIRSVETAATGARRVSNRADCPGSGSRRWGRASGRPSVPAPARWRAGPPESEGLDCPAKVVDDGSQLGASWSAGAADSSVAERAPVTEPVGCPQR</sequence>
<gene>
    <name evidence="2" type="ORF">PECAL_6P18840</name>
</gene>
<feature type="region of interest" description="Disordered" evidence="1">
    <location>
        <begin position="147"/>
        <end position="222"/>
    </location>
</feature>
<feature type="compositionally biased region" description="Low complexity" evidence="1">
    <location>
        <begin position="249"/>
        <end position="263"/>
    </location>
</feature>
<feature type="region of interest" description="Disordered" evidence="1">
    <location>
        <begin position="242"/>
        <end position="321"/>
    </location>
</feature>
<feature type="compositionally biased region" description="Basic residues" evidence="1">
    <location>
        <begin position="188"/>
        <end position="206"/>
    </location>
</feature>
<protein>
    <submittedName>
        <fullName evidence="2">Uncharacterized protein</fullName>
    </submittedName>
</protein>
<dbReference type="Proteomes" id="UP000789595">
    <property type="component" value="Unassembled WGS sequence"/>
</dbReference>
<comment type="caution">
    <text evidence="2">The sequence shown here is derived from an EMBL/GenBank/DDBJ whole genome shotgun (WGS) entry which is preliminary data.</text>
</comment>
<feature type="compositionally biased region" description="Polar residues" evidence="1">
    <location>
        <begin position="213"/>
        <end position="222"/>
    </location>
</feature>
<feature type="compositionally biased region" description="Basic and acidic residues" evidence="1">
    <location>
        <begin position="30"/>
        <end position="42"/>
    </location>
</feature>
<evidence type="ECO:0000256" key="1">
    <source>
        <dbReference type="SAM" id="MobiDB-lite"/>
    </source>
</evidence>
<evidence type="ECO:0000313" key="3">
    <source>
        <dbReference type="Proteomes" id="UP000789595"/>
    </source>
</evidence>
<feature type="region of interest" description="Disordered" evidence="1">
    <location>
        <begin position="18"/>
        <end position="42"/>
    </location>
</feature>
<dbReference type="EMBL" id="CAKKNE010000006">
    <property type="protein sequence ID" value="CAH0380241.1"/>
    <property type="molecule type" value="Genomic_DNA"/>
</dbReference>
<proteinExistence type="predicted"/>
<organism evidence="2 3">
    <name type="scientific">Pelagomonas calceolata</name>
    <dbReference type="NCBI Taxonomy" id="35677"/>
    <lineage>
        <taxon>Eukaryota</taxon>
        <taxon>Sar</taxon>
        <taxon>Stramenopiles</taxon>
        <taxon>Ochrophyta</taxon>
        <taxon>Pelagophyceae</taxon>
        <taxon>Pelagomonadales</taxon>
        <taxon>Pelagomonadaceae</taxon>
        <taxon>Pelagomonas</taxon>
    </lineage>
</organism>